<evidence type="ECO:0000256" key="2">
    <source>
        <dbReference type="ARBA" id="ARBA00009810"/>
    </source>
</evidence>
<proteinExistence type="inferred from homology"/>
<evidence type="ECO:0000256" key="13">
    <source>
        <dbReference type="SAM" id="SignalP"/>
    </source>
</evidence>
<comment type="caution">
    <text evidence="16">The sequence shown here is derived from an EMBL/GenBank/DDBJ whole genome shotgun (WGS) entry which is preliminary data.</text>
</comment>
<dbReference type="GeneID" id="80800720"/>
<dbReference type="RefSeq" id="WP_066539129.1">
    <property type="nucleotide sequence ID" value="NZ_PDEA01000001.1"/>
</dbReference>
<dbReference type="GO" id="GO:0044718">
    <property type="term" value="P:siderophore transmembrane transport"/>
    <property type="evidence" value="ECO:0007669"/>
    <property type="project" value="TreeGrafter"/>
</dbReference>
<dbReference type="InterPro" id="IPR039426">
    <property type="entry name" value="TonB-dep_rcpt-like"/>
</dbReference>
<keyword evidence="10 11" id="KW-0998">Cell outer membrane</keyword>
<keyword evidence="8 11" id="KW-0472">Membrane</keyword>
<dbReference type="InterPro" id="IPR036942">
    <property type="entry name" value="Beta-barrel_TonB_sf"/>
</dbReference>
<dbReference type="Proteomes" id="UP000220246">
    <property type="component" value="Unassembled WGS sequence"/>
</dbReference>
<dbReference type="InterPro" id="IPR037066">
    <property type="entry name" value="Plug_dom_sf"/>
</dbReference>
<dbReference type="NCBIfam" id="TIGR01786">
    <property type="entry name" value="TonB-hemlactrns"/>
    <property type="match status" value="1"/>
</dbReference>
<dbReference type="AlphaFoldDB" id="A0A2A7UTS2"/>
<keyword evidence="3 11" id="KW-0813">Transport</keyword>
<keyword evidence="5 11" id="KW-0812">Transmembrane</keyword>
<dbReference type="SUPFAM" id="SSF56935">
    <property type="entry name" value="Porins"/>
    <property type="match status" value="1"/>
</dbReference>
<feature type="domain" description="TonB-dependent receptor plug" evidence="15">
    <location>
        <begin position="53"/>
        <end position="172"/>
    </location>
</feature>
<accession>A0A2A7UTS2</accession>
<feature type="signal peptide" evidence="13">
    <location>
        <begin position="1"/>
        <end position="27"/>
    </location>
</feature>
<keyword evidence="6 13" id="KW-0732">Signal</keyword>
<keyword evidence="17" id="KW-1185">Reference proteome</keyword>
<reference evidence="17" key="1">
    <citation type="submission" date="2017-09" db="EMBL/GenBank/DDBJ databases">
        <title>FDA dAtabase for Regulatory Grade micrObial Sequences (FDA-ARGOS): Supporting development and validation of Infectious Disease Dx tests.</title>
        <authorList>
            <person name="Minogue T."/>
            <person name="Wolcott M."/>
            <person name="Wasieloski L."/>
            <person name="Aguilar W."/>
            <person name="Moore D."/>
            <person name="Tallon L."/>
            <person name="Sadzewicz L."/>
            <person name="Ott S."/>
            <person name="Zhao X."/>
            <person name="Nagaraj S."/>
            <person name="Vavikolanu K."/>
            <person name="Aluvathingal J."/>
            <person name="Nadendla S."/>
            <person name="Sichtig H."/>
        </authorList>
    </citation>
    <scope>NUCLEOTIDE SEQUENCE [LARGE SCALE GENOMIC DNA]</scope>
    <source>
        <strain evidence="17">FDAARGOS_394</strain>
    </source>
</reference>
<keyword evidence="9 16" id="KW-0675">Receptor</keyword>
<evidence type="ECO:0000256" key="1">
    <source>
        <dbReference type="ARBA" id="ARBA00004571"/>
    </source>
</evidence>
<dbReference type="STRING" id="1219032.GCA_001515545_02819"/>
<evidence type="ECO:0000313" key="17">
    <source>
        <dbReference type="Proteomes" id="UP000220246"/>
    </source>
</evidence>
<protein>
    <submittedName>
        <fullName evidence="16">TonB-dependent hemoglobin/transferrin/lactoferrin family receptor</fullName>
    </submittedName>
</protein>
<name>A0A2A7UTS2_COMTR</name>
<dbReference type="Gene3D" id="2.170.130.10">
    <property type="entry name" value="TonB-dependent receptor, plug domain"/>
    <property type="match status" value="1"/>
</dbReference>
<dbReference type="PANTHER" id="PTHR30069">
    <property type="entry name" value="TONB-DEPENDENT OUTER MEMBRANE RECEPTOR"/>
    <property type="match status" value="1"/>
</dbReference>
<feature type="domain" description="TonB-dependent receptor-like beta-barrel" evidence="14">
    <location>
        <begin position="281"/>
        <end position="691"/>
    </location>
</feature>
<evidence type="ECO:0000256" key="11">
    <source>
        <dbReference type="PROSITE-ProRule" id="PRU01360"/>
    </source>
</evidence>
<evidence type="ECO:0000313" key="16">
    <source>
        <dbReference type="EMBL" id="PEH88705.1"/>
    </source>
</evidence>
<evidence type="ECO:0000256" key="8">
    <source>
        <dbReference type="ARBA" id="ARBA00023136"/>
    </source>
</evidence>
<comment type="similarity">
    <text evidence="2 11 12">Belongs to the TonB-dependent receptor family.</text>
</comment>
<evidence type="ECO:0000256" key="4">
    <source>
        <dbReference type="ARBA" id="ARBA00022452"/>
    </source>
</evidence>
<keyword evidence="4 11" id="KW-1134">Transmembrane beta strand</keyword>
<evidence type="ECO:0000256" key="6">
    <source>
        <dbReference type="ARBA" id="ARBA00022729"/>
    </source>
</evidence>
<dbReference type="EMBL" id="PDEA01000001">
    <property type="protein sequence ID" value="PEH88705.1"/>
    <property type="molecule type" value="Genomic_DNA"/>
</dbReference>
<keyword evidence="7 12" id="KW-0798">TonB box</keyword>
<evidence type="ECO:0000256" key="9">
    <source>
        <dbReference type="ARBA" id="ARBA00023170"/>
    </source>
</evidence>
<dbReference type="Pfam" id="PF00593">
    <property type="entry name" value="TonB_dep_Rec_b-barrel"/>
    <property type="match status" value="1"/>
</dbReference>
<dbReference type="GO" id="GO:0015344">
    <property type="term" value="F:siderophore uptake transmembrane transporter activity"/>
    <property type="evidence" value="ECO:0007669"/>
    <property type="project" value="TreeGrafter"/>
</dbReference>
<dbReference type="InterPro" id="IPR010949">
    <property type="entry name" value="TonB_Hb/transfer/lactofer_rcpt"/>
</dbReference>
<evidence type="ECO:0000256" key="5">
    <source>
        <dbReference type="ARBA" id="ARBA00022692"/>
    </source>
</evidence>
<dbReference type="PANTHER" id="PTHR30069:SF29">
    <property type="entry name" value="HEMOGLOBIN AND HEMOGLOBIN-HAPTOGLOBIN-BINDING PROTEIN 1-RELATED"/>
    <property type="match status" value="1"/>
</dbReference>
<comment type="subcellular location">
    <subcellularLocation>
        <location evidence="1 11">Cell outer membrane</location>
        <topology evidence="1 11">Multi-pass membrane protein</topology>
    </subcellularLocation>
</comment>
<evidence type="ECO:0000256" key="12">
    <source>
        <dbReference type="RuleBase" id="RU003357"/>
    </source>
</evidence>
<evidence type="ECO:0000259" key="15">
    <source>
        <dbReference type="Pfam" id="PF07715"/>
    </source>
</evidence>
<dbReference type="InterPro" id="IPR012910">
    <property type="entry name" value="Plug_dom"/>
</dbReference>
<dbReference type="CDD" id="cd01347">
    <property type="entry name" value="ligand_gated_channel"/>
    <property type="match status" value="1"/>
</dbReference>
<dbReference type="Gene3D" id="2.40.170.20">
    <property type="entry name" value="TonB-dependent receptor, beta-barrel domain"/>
    <property type="match status" value="1"/>
</dbReference>
<dbReference type="GO" id="GO:0009279">
    <property type="term" value="C:cell outer membrane"/>
    <property type="evidence" value="ECO:0007669"/>
    <property type="project" value="UniProtKB-SubCell"/>
</dbReference>
<evidence type="ECO:0000256" key="3">
    <source>
        <dbReference type="ARBA" id="ARBA00022448"/>
    </source>
</evidence>
<dbReference type="InterPro" id="IPR000531">
    <property type="entry name" value="Beta-barrel_TonB"/>
</dbReference>
<dbReference type="PROSITE" id="PS52016">
    <property type="entry name" value="TONB_DEPENDENT_REC_3"/>
    <property type="match status" value="1"/>
</dbReference>
<evidence type="ECO:0000256" key="10">
    <source>
        <dbReference type="ARBA" id="ARBA00023237"/>
    </source>
</evidence>
<organism evidence="16 17">
    <name type="scientific">Comamonas terrigena</name>
    <dbReference type="NCBI Taxonomy" id="32013"/>
    <lineage>
        <taxon>Bacteria</taxon>
        <taxon>Pseudomonadati</taxon>
        <taxon>Pseudomonadota</taxon>
        <taxon>Betaproteobacteria</taxon>
        <taxon>Burkholderiales</taxon>
        <taxon>Comamonadaceae</taxon>
        <taxon>Comamonas</taxon>
    </lineage>
</organism>
<dbReference type="Pfam" id="PF07715">
    <property type="entry name" value="Plug"/>
    <property type="match status" value="1"/>
</dbReference>
<dbReference type="OrthoDB" id="9764669at2"/>
<feature type="chain" id="PRO_5012518214" evidence="13">
    <location>
        <begin position="28"/>
        <end position="732"/>
    </location>
</feature>
<gene>
    <name evidence="16" type="ORF">CRM82_08900</name>
</gene>
<evidence type="ECO:0000259" key="14">
    <source>
        <dbReference type="Pfam" id="PF00593"/>
    </source>
</evidence>
<sequence>MTQLWAGMRPVAQAAVLACVWGGSAMAADAPAAALPETTVAAPAQQADALDPAQTPYATELLNRAEMERQQVLDIRDATRDMVNVEVPRQPARGTGISGTTGREGNTGFEIRGLGGNRVQMLVDGIPQPEADSFMNSHSFGRDYVDPLTLSSIEVHKGVSPVSMPAGGIAGAVNLRTLSPSDLLLDGKTLAGRALLGWRSESQGLTAGAVLAGKASDQLQWLFALNGDWSDETETMGRVGGTGLKRTRANPEDIRRNSVLAKLVYQPNADQSHMLTVERRSQSTYVNNLHDFASGTTKSHTDDNESTRNRVSLKSDFRLNAAAADLLTGYLAWQDSSSTQKLDVDTTTQGLRVRDHSYDERMLQAGLQARKQLGRHALHYGLDVNRLDNETKSLSTDRGVTTAVPKGPDTTTTRWGAFVQDSIELGRFTLKPGLRYESVDVDADAGSISMGASGATAVSKRFDAWLPQLGGQMRMGGGVQLFANYARGFRAPTAGELNNFFGNITPFYGYYILPNPNLKAETSNNLDLGIRDAEGAFQWEAAAFYGKYRNFIERYANAGSVGTSPVVTLQQSRNQARATIKGIELKARAELGQSWGGVWNLRGGYGYTKGTGADGQGLESISPWQVKLGVGQKAAHWNWELAATHHAAKKQSDVSTSSSALFMTPSFTVLDLTTQVELRKGLRLNLGLFNLTDRKYWNWSDVRGVTTATERAAIDAYSQPGRNVRVSLVADF</sequence>
<evidence type="ECO:0000256" key="7">
    <source>
        <dbReference type="ARBA" id="ARBA00023077"/>
    </source>
</evidence>